<dbReference type="GO" id="GO:0005524">
    <property type="term" value="F:ATP binding"/>
    <property type="evidence" value="ECO:0007669"/>
    <property type="project" value="UniProtKB-KW"/>
</dbReference>
<keyword evidence="9" id="KW-0289">Folate biosynthesis</keyword>
<dbReference type="Proteomes" id="UP000614424">
    <property type="component" value="Unassembled WGS sequence"/>
</dbReference>
<keyword evidence="6" id="KW-0547">Nucleotide-binding</keyword>
<dbReference type="CDD" id="cd00483">
    <property type="entry name" value="HPPK"/>
    <property type="match status" value="1"/>
</dbReference>
<dbReference type="EC" id="2.7.6.3" evidence="3"/>
<comment type="function">
    <text evidence="10">Catalyzes the transfer of pyrophosphate from adenosine triphosphate (ATP) to 6-hydroxymethyl-7,8-dihydropterin, an enzymatic step in folate biosynthesis pathway.</text>
</comment>
<name>A0A8J6NEW2_9BACT</name>
<dbReference type="PANTHER" id="PTHR43071:SF1">
    <property type="entry name" value="2-AMINO-4-HYDROXY-6-HYDROXYMETHYLDIHYDROPTERIDINE PYROPHOSPHOKINASE"/>
    <property type="match status" value="1"/>
</dbReference>
<proteinExistence type="inferred from homology"/>
<dbReference type="GO" id="GO:0046656">
    <property type="term" value="P:folic acid biosynthetic process"/>
    <property type="evidence" value="ECO:0007669"/>
    <property type="project" value="UniProtKB-KW"/>
</dbReference>
<keyword evidence="8" id="KW-0067">ATP-binding</keyword>
<keyword evidence="7" id="KW-0418">Kinase</keyword>
<dbReference type="GO" id="GO:0003848">
    <property type="term" value="F:2-amino-4-hydroxy-6-hydroxymethyldihydropteridine diphosphokinase activity"/>
    <property type="evidence" value="ECO:0007669"/>
    <property type="project" value="UniProtKB-EC"/>
</dbReference>
<keyword evidence="5 14" id="KW-0808">Transferase</keyword>
<feature type="domain" description="7,8-dihydro-6-hydroxymethylpterin-pyrophosphokinase" evidence="13">
    <location>
        <begin position="5"/>
        <end position="132"/>
    </location>
</feature>
<comment type="pathway">
    <text evidence="1">Cofactor biosynthesis; tetrahydrofolate biosynthesis; 2-amino-4-hydroxy-6-hydroxymethyl-7,8-dihydropteridine diphosphate from 7,8-dihydroneopterin triphosphate: step 4/4.</text>
</comment>
<accession>A0A8J6NEW2</accession>
<evidence type="ECO:0000256" key="7">
    <source>
        <dbReference type="ARBA" id="ARBA00022777"/>
    </source>
</evidence>
<dbReference type="InterPro" id="IPR035907">
    <property type="entry name" value="Hppk_sf"/>
</dbReference>
<comment type="caution">
    <text evidence="14">The sequence shown here is derived from an EMBL/GenBank/DDBJ whole genome shotgun (WGS) entry which is preliminary data.</text>
</comment>
<dbReference type="UniPathway" id="UPA00077">
    <property type="reaction ID" value="UER00155"/>
</dbReference>
<evidence type="ECO:0000256" key="4">
    <source>
        <dbReference type="ARBA" id="ARBA00016218"/>
    </source>
</evidence>
<evidence type="ECO:0000256" key="6">
    <source>
        <dbReference type="ARBA" id="ARBA00022741"/>
    </source>
</evidence>
<evidence type="ECO:0000256" key="11">
    <source>
        <dbReference type="ARBA" id="ARBA00029766"/>
    </source>
</evidence>
<dbReference type="GO" id="GO:0046654">
    <property type="term" value="P:tetrahydrofolate biosynthetic process"/>
    <property type="evidence" value="ECO:0007669"/>
    <property type="project" value="UniProtKB-UniPathway"/>
</dbReference>
<evidence type="ECO:0000256" key="2">
    <source>
        <dbReference type="ARBA" id="ARBA00005810"/>
    </source>
</evidence>
<reference evidence="14 15" key="1">
    <citation type="submission" date="2020-08" db="EMBL/GenBank/DDBJ databases">
        <title>Bridging the membrane lipid divide: bacteria of the FCB group superphylum have the potential to synthesize archaeal ether lipids.</title>
        <authorList>
            <person name="Villanueva L."/>
            <person name="Von Meijenfeldt F.A.B."/>
            <person name="Westbye A.B."/>
            <person name="Yadav S."/>
            <person name="Hopmans E.C."/>
            <person name="Dutilh B.E."/>
            <person name="Sinninghe Damste J.S."/>
        </authorList>
    </citation>
    <scope>NUCLEOTIDE SEQUENCE [LARGE SCALE GENOMIC DNA]</scope>
    <source>
        <strain evidence="14">NIOZ-UU47</strain>
    </source>
</reference>
<evidence type="ECO:0000259" key="13">
    <source>
        <dbReference type="Pfam" id="PF01288"/>
    </source>
</evidence>
<evidence type="ECO:0000256" key="8">
    <source>
        <dbReference type="ARBA" id="ARBA00022840"/>
    </source>
</evidence>
<evidence type="ECO:0000256" key="10">
    <source>
        <dbReference type="ARBA" id="ARBA00029409"/>
    </source>
</evidence>
<organism evidence="14 15">
    <name type="scientific">Candidatus Desulfobia pelagia</name>
    <dbReference type="NCBI Taxonomy" id="2841692"/>
    <lineage>
        <taxon>Bacteria</taxon>
        <taxon>Pseudomonadati</taxon>
        <taxon>Thermodesulfobacteriota</taxon>
        <taxon>Desulfobulbia</taxon>
        <taxon>Desulfobulbales</taxon>
        <taxon>Desulfobulbaceae</taxon>
        <taxon>Candidatus Desulfobia</taxon>
    </lineage>
</organism>
<dbReference type="NCBIfam" id="TIGR01498">
    <property type="entry name" value="folK"/>
    <property type="match status" value="1"/>
</dbReference>
<dbReference type="AlphaFoldDB" id="A0A8J6NEW2"/>
<evidence type="ECO:0000256" key="1">
    <source>
        <dbReference type="ARBA" id="ARBA00005051"/>
    </source>
</evidence>
<dbReference type="EMBL" id="JACNJZ010000126">
    <property type="protein sequence ID" value="MBC8318055.1"/>
    <property type="molecule type" value="Genomic_DNA"/>
</dbReference>
<evidence type="ECO:0000256" key="9">
    <source>
        <dbReference type="ARBA" id="ARBA00022909"/>
    </source>
</evidence>
<dbReference type="PANTHER" id="PTHR43071">
    <property type="entry name" value="2-AMINO-4-HYDROXY-6-HYDROXYMETHYLDIHYDROPTERIDINE PYROPHOSPHOKINASE"/>
    <property type="match status" value="1"/>
</dbReference>
<dbReference type="GO" id="GO:0016301">
    <property type="term" value="F:kinase activity"/>
    <property type="evidence" value="ECO:0007669"/>
    <property type="project" value="UniProtKB-KW"/>
</dbReference>
<evidence type="ECO:0000256" key="3">
    <source>
        <dbReference type="ARBA" id="ARBA00013253"/>
    </source>
</evidence>
<dbReference type="InterPro" id="IPR000550">
    <property type="entry name" value="Hppk"/>
</dbReference>
<gene>
    <name evidence="14" type="primary">folK</name>
    <name evidence="14" type="ORF">H8E41_09120</name>
</gene>
<evidence type="ECO:0000313" key="15">
    <source>
        <dbReference type="Proteomes" id="UP000614424"/>
    </source>
</evidence>
<sequence length="164" mass="18305">MALVYIGLGSNEGDSLKNLQDAWKRLGEVCGATLLGISSPYKSEPVGVDTRNWFINAVGAFETKIDPESLLEEMLAVEKEMGRDRTRGIDRSIDLDLLYYDDLEINKPQLVLPHPEIQNRMFVLSPLAEIAPDHMHPVLGQTTSGMRKNLLSDKTVIKISWGPQ</sequence>
<evidence type="ECO:0000313" key="14">
    <source>
        <dbReference type="EMBL" id="MBC8318055.1"/>
    </source>
</evidence>
<protein>
    <recommendedName>
        <fullName evidence="4">2-amino-4-hydroxy-6-hydroxymethyldihydropteridine pyrophosphokinase</fullName>
        <ecNumber evidence="3">2.7.6.3</ecNumber>
    </recommendedName>
    <alternativeName>
        <fullName evidence="11">6-hydroxymethyl-7,8-dihydropterin pyrophosphokinase</fullName>
    </alternativeName>
    <alternativeName>
        <fullName evidence="12">7,8-dihydro-6-hydroxymethylpterin-pyrophosphokinase</fullName>
    </alternativeName>
</protein>
<dbReference type="SUPFAM" id="SSF55083">
    <property type="entry name" value="6-hydroxymethyl-7,8-dihydropterin pyrophosphokinase, HPPK"/>
    <property type="match status" value="1"/>
</dbReference>
<dbReference type="Gene3D" id="3.30.70.560">
    <property type="entry name" value="7,8-Dihydro-6-hydroxymethylpterin-pyrophosphokinase HPPK"/>
    <property type="match status" value="1"/>
</dbReference>
<comment type="similarity">
    <text evidence="2">Belongs to the HPPK family.</text>
</comment>
<evidence type="ECO:0000256" key="12">
    <source>
        <dbReference type="ARBA" id="ARBA00033413"/>
    </source>
</evidence>
<evidence type="ECO:0000256" key="5">
    <source>
        <dbReference type="ARBA" id="ARBA00022679"/>
    </source>
</evidence>
<dbReference type="Pfam" id="PF01288">
    <property type="entry name" value="HPPK"/>
    <property type="match status" value="1"/>
</dbReference>